<reference evidence="1" key="1">
    <citation type="submission" date="2022-06" db="EMBL/GenBank/DDBJ databases">
        <authorList>
            <person name="Berger JAMES D."/>
            <person name="Berger JAMES D."/>
        </authorList>
    </citation>
    <scope>NUCLEOTIDE SEQUENCE [LARGE SCALE GENOMIC DNA]</scope>
</reference>
<reference evidence="2" key="2">
    <citation type="submission" date="2023-11" db="UniProtKB">
        <authorList>
            <consortium name="WormBaseParasite"/>
        </authorList>
    </citation>
    <scope>IDENTIFICATION</scope>
</reference>
<dbReference type="Proteomes" id="UP000050795">
    <property type="component" value="Unassembled WGS sequence"/>
</dbReference>
<proteinExistence type="predicted"/>
<accession>A0AA85KL47</accession>
<evidence type="ECO:0000313" key="2">
    <source>
        <dbReference type="WBParaSite" id="TREG1_85590.6"/>
    </source>
</evidence>
<sequence length="276" mass="29377">MQAAAHVKLVGSGFRIFLAAFTIAKVIKLGVDARRSNRSNAKNSNTQPKAENLVDEAAFGVGVLGRAFSKAAQLEIALCEIAALFNPFTSKKVDKQAESKVVSGICMGNLSPLYISPLAVNLVDKAAFRIGVLGRAFSKAAQLEIALCEIAALFNPFTSKKVDKQAESKVVSGICMGNLSPLYISPLAVNLVDKAAFRIGVLGRAFSKAAGLEIALCEIAALFNPFTSKIPDEQPESKTWRTLEKVALVTRLYVLGSTIFSGVKTGFISHLKSAKA</sequence>
<dbReference type="WBParaSite" id="TREG1_85590.6">
    <property type="protein sequence ID" value="TREG1_85590.6"/>
    <property type="gene ID" value="TREG1_85590"/>
</dbReference>
<dbReference type="AlphaFoldDB" id="A0AA85KL47"/>
<name>A0AA85KL47_TRIRE</name>
<keyword evidence="1" id="KW-1185">Reference proteome</keyword>
<protein>
    <submittedName>
        <fullName evidence="2">Uncharacterized protein</fullName>
    </submittedName>
</protein>
<evidence type="ECO:0000313" key="1">
    <source>
        <dbReference type="Proteomes" id="UP000050795"/>
    </source>
</evidence>
<organism evidence="1 2">
    <name type="scientific">Trichobilharzia regenti</name>
    <name type="common">Nasal bird schistosome</name>
    <dbReference type="NCBI Taxonomy" id="157069"/>
    <lineage>
        <taxon>Eukaryota</taxon>
        <taxon>Metazoa</taxon>
        <taxon>Spiralia</taxon>
        <taxon>Lophotrochozoa</taxon>
        <taxon>Platyhelminthes</taxon>
        <taxon>Trematoda</taxon>
        <taxon>Digenea</taxon>
        <taxon>Strigeidida</taxon>
        <taxon>Schistosomatoidea</taxon>
        <taxon>Schistosomatidae</taxon>
        <taxon>Trichobilharzia</taxon>
    </lineage>
</organism>